<evidence type="ECO:0000259" key="4">
    <source>
        <dbReference type="PROSITE" id="PS50048"/>
    </source>
</evidence>
<dbReference type="OrthoDB" id="3558900at2759"/>
<dbReference type="Gene3D" id="4.10.240.10">
    <property type="entry name" value="Zn(2)-C6 fungal-type DNA-binding domain"/>
    <property type="match status" value="1"/>
</dbReference>
<evidence type="ECO:0000256" key="3">
    <source>
        <dbReference type="SAM" id="MobiDB-lite"/>
    </source>
</evidence>
<reference evidence="5" key="1">
    <citation type="submission" date="2021-02" db="EMBL/GenBank/DDBJ databases">
        <title>Genome sequence Cadophora malorum strain M34.</title>
        <authorList>
            <person name="Stefanovic E."/>
            <person name="Vu D."/>
            <person name="Scully C."/>
            <person name="Dijksterhuis J."/>
            <person name="Roader J."/>
            <person name="Houbraken J."/>
        </authorList>
    </citation>
    <scope>NUCLEOTIDE SEQUENCE</scope>
    <source>
        <strain evidence="5">M34</strain>
    </source>
</reference>
<evidence type="ECO:0000256" key="2">
    <source>
        <dbReference type="SAM" id="Coils"/>
    </source>
</evidence>
<feature type="region of interest" description="Disordered" evidence="3">
    <location>
        <begin position="367"/>
        <end position="393"/>
    </location>
</feature>
<proteinExistence type="predicted"/>
<feature type="region of interest" description="Disordered" evidence="3">
    <location>
        <begin position="622"/>
        <end position="641"/>
    </location>
</feature>
<protein>
    <recommendedName>
        <fullName evidence="4">Zn(2)-C6 fungal-type domain-containing protein</fullName>
    </recommendedName>
</protein>
<evidence type="ECO:0000313" key="5">
    <source>
        <dbReference type="EMBL" id="KAG4414747.1"/>
    </source>
</evidence>
<evidence type="ECO:0000313" key="6">
    <source>
        <dbReference type="Proteomes" id="UP000664132"/>
    </source>
</evidence>
<comment type="caution">
    <text evidence="5">The sequence shown here is derived from an EMBL/GenBank/DDBJ whole genome shotgun (WGS) entry which is preliminary data.</text>
</comment>
<organism evidence="5 6">
    <name type="scientific">Cadophora malorum</name>
    <dbReference type="NCBI Taxonomy" id="108018"/>
    <lineage>
        <taxon>Eukaryota</taxon>
        <taxon>Fungi</taxon>
        <taxon>Dikarya</taxon>
        <taxon>Ascomycota</taxon>
        <taxon>Pezizomycotina</taxon>
        <taxon>Leotiomycetes</taxon>
        <taxon>Helotiales</taxon>
        <taxon>Ploettnerulaceae</taxon>
        <taxon>Cadophora</taxon>
    </lineage>
</organism>
<dbReference type="EMBL" id="JAFJYH010000251">
    <property type="protein sequence ID" value="KAG4414747.1"/>
    <property type="molecule type" value="Genomic_DNA"/>
</dbReference>
<sequence>MNAGPGYDNGSIKEPRWGEDTDYLFYADPLPKLSEIEHESNARVLAKMLRQKLIYRIKLLTGKEPRLRSGGGHYLDPLKSDPAAPYYYEWRFTPEYPGFPLRPLGSWLLSQVKGCNMALEKGDLYLVDVRNPGPRPPPNQRAVAAAGVSGSVGTPNGIENRKRLVGIAENAFARYIYQNNFWSWTSDEILHALQALLVKTLRLEHYPAEHMQEHEARTLQQSLLQGAQYRELQPRTLEEAPANSFAQPIHIDSDESGTAENQLVAELNAAADTAPNLPPVNRGTSLINVPPVNRVTPVSTVPSAVHHLDDLVAQLNSRSQQWRADWNELQESKHTIQTLRATTSQQASRIGTLEKALREIEQLGSTSNGTNEVTKIQPPVNWQPPVSLQGAMPGTESSYVREIAELKEQNEELQEIIKNQEEDVQNAVYLQERNRLLEQQLAGLTAESSSTYDTLAALAATNGTPAYNQSTKQLYPAPPKPEPESSLSPDWMASYKVKCDRCRQKKQVCMNPGGPCHKCQKAGRNCTFTLQIYHNAEEVPDAVAKARQANAAASQFLQHRPDYSSPYLNGPQDQYRLQKQVPRGLYSPQPPLQSPYAFVNGMSSSTSQSVTGKMKQIADIMLASASRPPPGAPYASPYSAK</sequence>
<dbReference type="SUPFAM" id="SSF57701">
    <property type="entry name" value="Zn2/Cys6 DNA-binding domain"/>
    <property type="match status" value="1"/>
</dbReference>
<gene>
    <name evidence="5" type="ORF">IFR04_012134</name>
</gene>
<accession>A0A8H7W4C9</accession>
<name>A0A8H7W4C9_9HELO</name>
<evidence type="ECO:0000256" key="1">
    <source>
        <dbReference type="ARBA" id="ARBA00023242"/>
    </source>
</evidence>
<dbReference type="AlphaFoldDB" id="A0A8H7W4C9"/>
<dbReference type="PROSITE" id="PS50048">
    <property type="entry name" value="ZN2_CY6_FUNGAL_2"/>
    <property type="match status" value="1"/>
</dbReference>
<feature type="coiled-coil region" evidence="2">
    <location>
        <begin position="396"/>
        <end position="447"/>
    </location>
</feature>
<feature type="domain" description="Zn(2)-C6 fungal-type" evidence="4">
    <location>
        <begin position="498"/>
        <end position="528"/>
    </location>
</feature>
<dbReference type="CDD" id="cd00067">
    <property type="entry name" value="GAL4"/>
    <property type="match status" value="1"/>
</dbReference>
<keyword evidence="2" id="KW-0175">Coiled coil</keyword>
<keyword evidence="6" id="KW-1185">Reference proteome</keyword>
<dbReference type="InterPro" id="IPR001138">
    <property type="entry name" value="Zn2Cys6_DnaBD"/>
</dbReference>
<dbReference type="GO" id="GO:0000981">
    <property type="term" value="F:DNA-binding transcription factor activity, RNA polymerase II-specific"/>
    <property type="evidence" value="ECO:0007669"/>
    <property type="project" value="InterPro"/>
</dbReference>
<dbReference type="GO" id="GO:0008270">
    <property type="term" value="F:zinc ion binding"/>
    <property type="evidence" value="ECO:0007669"/>
    <property type="project" value="InterPro"/>
</dbReference>
<keyword evidence="1" id="KW-0539">Nucleus</keyword>
<dbReference type="Proteomes" id="UP000664132">
    <property type="component" value="Unassembled WGS sequence"/>
</dbReference>
<dbReference type="InterPro" id="IPR036864">
    <property type="entry name" value="Zn2-C6_fun-type_DNA-bd_sf"/>
</dbReference>